<accession>A0ABP6RVB1</accession>
<feature type="domain" description="Carbohydrate kinase FGGY C-terminal" evidence="5">
    <location>
        <begin position="250"/>
        <end position="425"/>
    </location>
</feature>
<keyword evidence="2" id="KW-0808">Transferase</keyword>
<dbReference type="Pfam" id="PF00370">
    <property type="entry name" value="FGGY_N"/>
    <property type="match status" value="1"/>
</dbReference>
<evidence type="ECO:0000259" key="5">
    <source>
        <dbReference type="Pfam" id="PF02782"/>
    </source>
</evidence>
<dbReference type="GO" id="GO:0016301">
    <property type="term" value="F:kinase activity"/>
    <property type="evidence" value="ECO:0007669"/>
    <property type="project" value="UniProtKB-KW"/>
</dbReference>
<evidence type="ECO:0000256" key="1">
    <source>
        <dbReference type="ARBA" id="ARBA00009156"/>
    </source>
</evidence>
<reference evidence="7" key="1">
    <citation type="journal article" date="2019" name="Int. J. Syst. Evol. Microbiol.">
        <title>The Global Catalogue of Microorganisms (GCM) 10K type strain sequencing project: providing services to taxonomists for standard genome sequencing and annotation.</title>
        <authorList>
            <consortium name="The Broad Institute Genomics Platform"/>
            <consortium name="The Broad Institute Genome Sequencing Center for Infectious Disease"/>
            <person name="Wu L."/>
            <person name="Ma J."/>
        </authorList>
    </citation>
    <scope>NUCLEOTIDE SEQUENCE [LARGE SCALE GENOMIC DNA]</scope>
    <source>
        <strain evidence="7">JCM 9687</strain>
    </source>
</reference>
<keyword evidence="3 6" id="KW-0418">Kinase</keyword>
<dbReference type="Gene3D" id="3.30.420.40">
    <property type="match status" value="2"/>
</dbReference>
<name>A0ABP6RVB1_9PSEU</name>
<dbReference type="Proteomes" id="UP001500483">
    <property type="component" value="Unassembled WGS sequence"/>
</dbReference>
<comment type="similarity">
    <text evidence="1">Belongs to the FGGY kinase family.</text>
</comment>
<comment type="caution">
    <text evidence="6">The sequence shown here is derived from an EMBL/GenBank/DDBJ whole genome shotgun (WGS) entry which is preliminary data.</text>
</comment>
<dbReference type="InterPro" id="IPR000577">
    <property type="entry name" value="Carb_kinase_FGGY"/>
</dbReference>
<gene>
    <name evidence="6" type="ORF">GCM10020366_44120</name>
</gene>
<feature type="domain" description="Carbohydrate kinase FGGY N-terminal" evidence="4">
    <location>
        <begin position="8"/>
        <end position="235"/>
    </location>
</feature>
<evidence type="ECO:0000313" key="6">
    <source>
        <dbReference type="EMBL" id="GAA3361178.1"/>
    </source>
</evidence>
<proteinExistence type="inferred from homology"/>
<evidence type="ECO:0000259" key="4">
    <source>
        <dbReference type="Pfam" id="PF00370"/>
    </source>
</evidence>
<dbReference type="SUPFAM" id="SSF53067">
    <property type="entry name" value="Actin-like ATPase domain"/>
    <property type="match status" value="2"/>
</dbReference>
<dbReference type="PANTHER" id="PTHR43095">
    <property type="entry name" value="SUGAR KINASE"/>
    <property type="match status" value="1"/>
</dbReference>
<evidence type="ECO:0000256" key="3">
    <source>
        <dbReference type="ARBA" id="ARBA00022777"/>
    </source>
</evidence>
<protein>
    <submittedName>
        <fullName evidence="6">FGGY-family carbohydrate kinase</fullName>
    </submittedName>
</protein>
<dbReference type="Pfam" id="PF02782">
    <property type="entry name" value="FGGY_C"/>
    <property type="match status" value="1"/>
</dbReference>
<dbReference type="EMBL" id="BAAAYK010000038">
    <property type="protein sequence ID" value="GAA3361178.1"/>
    <property type="molecule type" value="Genomic_DNA"/>
</dbReference>
<dbReference type="InterPro" id="IPR043129">
    <property type="entry name" value="ATPase_NBD"/>
</dbReference>
<dbReference type="RefSeq" id="WP_344929129.1">
    <property type="nucleotide sequence ID" value="NZ_BAAAYK010000038.1"/>
</dbReference>
<evidence type="ECO:0000256" key="2">
    <source>
        <dbReference type="ARBA" id="ARBA00022679"/>
    </source>
</evidence>
<sequence length="473" mass="48819">MNRGARCVVAVDVGTSAIRAAAVDAEGAIRGRARVERPAGSGERFDAERLCTDVASALAALPRSPVSALVVSAHLGVVAVDERLRPVDEAGGWSDPRGLDELRAVDPGLRDALLRAARRPVITGGALARALALRRDPAVASRVRHLLSPKDFLVARLTGRVGTDPVHAAYTLLADVPGRTWNVPAVEALGIDPRWLPEQVRAADVLGEVHREATARCALPAGTPVLAGGPDGSIGIGLLLGSHVGGIADVAGTTDVVGRLLDDPSALPSALLNPALLGDRWVAGGATGMTGGAVAGWRELVGPVADEDVAAVPPGADGLRVLPATTGSRFPRWRPEDRGALLGQEPAHSAAHLVRAAQEGAAFAVREGVDLLDPPESGRLPVLLAGGLTRSPVATRLRADVLGRPVLVCAEPDVTLLGAAAVGLVGTGATADLDEARSLLGCELRRVEPDPVRARRYEELFAGWLADREGTPS</sequence>
<organism evidence="6 7">
    <name type="scientific">Saccharopolyspora gregorii</name>
    <dbReference type="NCBI Taxonomy" id="33914"/>
    <lineage>
        <taxon>Bacteria</taxon>
        <taxon>Bacillati</taxon>
        <taxon>Actinomycetota</taxon>
        <taxon>Actinomycetes</taxon>
        <taxon>Pseudonocardiales</taxon>
        <taxon>Pseudonocardiaceae</taxon>
        <taxon>Saccharopolyspora</taxon>
    </lineage>
</organism>
<dbReference type="InterPro" id="IPR018484">
    <property type="entry name" value="FGGY_N"/>
</dbReference>
<dbReference type="InterPro" id="IPR018485">
    <property type="entry name" value="FGGY_C"/>
</dbReference>
<keyword evidence="7" id="KW-1185">Reference proteome</keyword>
<evidence type="ECO:0000313" key="7">
    <source>
        <dbReference type="Proteomes" id="UP001500483"/>
    </source>
</evidence>
<dbReference type="InterPro" id="IPR050406">
    <property type="entry name" value="FGGY_Carb_Kinase"/>
</dbReference>
<dbReference type="PIRSF" id="PIRSF000538">
    <property type="entry name" value="GlpK"/>
    <property type="match status" value="1"/>
</dbReference>